<protein>
    <recommendedName>
        <fullName evidence="1">IQ motif and SEC7 domain-containing protein</fullName>
    </recommendedName>
</protein>
<gene>
    <name evidence="2" type="ORF">DILT_LOCUS19937</name>
</gene>
<reference evidence="2 3" key="1">
    <citation type="submission" date="2018-11" db="EMBL/GenBank/DDBJ databases">
        <authorList>
            <consortium name="Pathogen Informatics"/>
        </authorList>
    </citation>
    <scope>NUCLEOTIDE SEQUENCE [LARGE SCALE GENOMIC DNA]</scope>
</reference>
<dbReference type="Pfam" id="PF16453">
    <property type="entry name" value="IQ_SEC7_PH"/>
    <property type="match status" value="1"/>
</dbReference>
<sequence length="97" mass="11095">MPGVCSTAIPANSQFQVRQVIPLLNIQVLVFGSGVYANGLELRDQEKGLVYLNLPTEEIRQKVIRWVHESIEETSELFRLNFLKENWLQPADPIPTF</sequence>
<proteinExistence type="predicted"/>
<dbReference type="InterPro" id="IPR011993">
    <property type="entry name" value="PH-like_dom_sf"/>
</dbReference>
<dbReference type="Gene3D" id="2.30.29.30">
    <property type="entry name" value="Pleckstrin-homology domain (PH domain)/Phosphotyrosine-binding domain (PTB)"/>
    <property type="match status" value="1"/>
</dbReference>
<dbReference type="Proteomes" id="UP000281553">
    <property type="component" value="Unassembled WGS sequence"/>
</dbReference>
<organism evidence="2 3">
    <name type="scientific">Dibothriocephalus latus</name>
    <name type="common">Fish tapeworm</name>
    <name type="synonym">Diphyllobothrium latum</name>
    <dbReference type="NCBI Taxonomy" id="60516"/>
    <lineage>
        <taxon>Eukaryota</taxon>
        <taxon>Metazoa</taxon>
        <taxon>Spiralia</taxon>
        <taxon>Lophotrochozoa</taxon>
        <taxon>Platyhelminthes</taxon>
        <taxon>Cestoda</taxon>
        <taxon>Eucestoda</taxon>
        <taxon>Diphyllobothriidea</taxon>
        <taxon>Diphyllobothriidae</taxon>
        <taxon>Dibothriocephalus</taxon>
    </lineage>
</organism>
<name>A0A3P7PLT8_DIBLA</name>
<accession>A0A3P7PLT8</accession>
<evidence type="ECO:0000313" key="2">
    <source>
        <dbReference type="EMBL" id="VDN49918.1"/>
    </source>
</evidence>
<dbReference type="EMBL" id="UYRU01126505">
    <property type="protein sequence ID" value="VDN49918.1"/>
    <property type="molecule type" value="Genomic_DNA"/>
</dbReference>
<feature type="domain" description="IQ motif and SEC7" evidence="1">
    <location>
        <begin position="13"/>
        <end position="77"/>
    </location>
</feature>
<dbReference type="AlphaFoldDB" id="A0A3P7PLT8"/>
<dbReference type="InterPro" id="IPR033742">
    <property type="entry name" value="IQSEC_PH"/>
</dbReference>
<evidence type="ECO:0000313" key="3">
    <source>
        <dbReference type="Proteomes" id="UP000281553"/>
    </source>
</evidence>
<evidence type="ECO:0000259" key="1">
    <source>
        <dbReference type="Pfam" id="PF16453"/>
    </source>
</evidence>
<keyword evidence="3" id="KW-1185">Reference proteome</keyword>
<dbReference type="OrthoDB" id="430364at2759"/>